<accession>A0AAQ3K4F0</accession>
<proteinExistence type="predicted"/>
<name>A0AAQ3K4F0_9LILI</name>
<keyword evidence="1" id="KW-1133">Transmembrane helix</keyword>
<dbReference type="EMBL" id="CP136892">
    <property type="protein sequence ID" value="WOL00785.1"/>
    <property type="molecule type" value="Genomic_DNA"/>
</dbReference>
<evidence type="ECO:0000313" key="2">
    <source>
        <dbReference type="EMBL" id="WOL00785.1"/>
    </source>
</evidence>
<protein>
    <submittedName>
        <fullName evidence="2">Uncharacterized protein</fullName>
    </submittedName>
</protein>
<feature type="transmembrane region" description="Helical" evidence="1">
    <location>
        <begin position="146"/>
        <end position="167"/>
    </location>
</feature>
<gene>
    <name evidence="2" type="ORF">Cni_G09498</name>
</gene>
<keyword evidence="3" id="KW-1185">Reference proteome</keyword>
<feature type="transmembrane region" description="Helical" evidence="1">
    <location>
        <begin position="112"/>
        <end position="134"/>
    </location>
</feature>
<organism evidence="2 3">
    <name type="scientific">Canna indica</name>
    <name type="common">Indian-shot</name>
    <dbReference type="NCBI Taxonomy" id="4628"/>
    <lineage>
        <taxon>Eukaryota</taxon>
        <taxon>Viridiplantae</taxon>
        <taxon>Streptophyta</taxon>
        <taxon>Embryophyta</taxon>
        <taxon>Tracheophyta</taxon>
        <taxon>Spermatophyta</taxon>
        <taxon>Magnoliopsida</taxon>
        <taxon>Liliopsida</taxon>
        <taxon>Zingiberales</taxon>
        <taxon>Cannaceae</taxon>
        <taxon>Canna</taxon>
    </lineage>
</organism>
<evidence type="ECO:0000313" key="3">
    <source>
        <dbReference type="Proteomes" id="UP001327560"/>
    </source>
</evidence>
<evidence type="ECO:0000256" key="1">
    <source>
        <dbReference type="SAM" id="Phobius"/>
    </source>
</evidence>
<dbReference type="Proteomes" id="UP001327560">
    <property type="component" value="Chromosome 3"/>
</dbReference>
<keyword evidence="1" id="KW-0812">Transmembrane</keyword>
<reference evidence="2 3" key="1">
    <citation type="submission" date="2023-10" db="EMBL/GenBank/DDBJ databases">
        <title>Chromosome-scale genome assembly provides insights into flower coloration mechanisms of Canna indica.</title>
        <authorList>
            <person name="Li C."/>
        </authorList>
    </citation>
    <scope>NUCLEOTIDE SEQUENCE [LARGE SCALE GENOMIC DNA]</scope>
    <source>
        <tissue evidence="2">Flower</tissue>
    </source>
</reference>
<dbReference type="AlphaFoldDB" id="A0AAQ3K4F0"/>
<sequence length="176" mass="19024">MAIPRTSAPPLYLLHRPVLAASPAPAPPQMAAALVDASQKRGAALAANDIRLGTIVDRLEAHFRGQLLLSPSELFYLVFQLARGIDYAVSDNYIPPHAHRLPSIIKQVEHHYLHLGCVCILAPSSMVSVVVPTVTQPVVITKGPRALFPLVFSIFNCVCIAVDIAFVTQPPAKMSF</sequence>
<keyword evidence="1" id="KW-0472">Membrane</keyword>